<name>A0ABU7F475_9TELE</name>
<evidence type="ECO:0000313" key="2">
    <source>
        <dbReference type="Proteomes" id="UP001352852"/>
    </source>
</evidence>
<protein>
    <submittedName>
        <fullName evidence="1">Uncharacterized protein</fullName>
    </submittedName>
</protein>
<comment type="caution">
    <text evidence="1">The sequence shown here is derived from an EMBL/GenBank/DDBJ whole genome shotgun (WGS) entry which is preliminary data.</text>
</comment>
<accession>A0ABU7F475</accession>
<sequence>MTAGVRHQPPAPLEGVSGFRKYPTDRQVESCCVLLPWRLKLRSQNWVTPNLKHSSCNLENQQDLLTVLICNQKLQGETLLPVRDGLNAEDKFRCNVHVQ</sequence>
<organism evidence="1 2">
    <name type="scientific">Characodon lateralis</name>
    <dbReference type="NCBI Taxonomy" id="208331"/>
    <lineage>
        <taxon>Eukaryota</taxon>
        <taxon>Metazoa</taxon>
        <taxon>Chordata</taxon>
        <taxon>Craniata</taxon>
        <taxon>Vertebrata</taxon>
        <taxon>Euteleostomi</taxon>
        <taxon>Actinopterygii</taxon>
        <taxon>Neopterygii</taxon>
        <taxon>Teleostei</taxon>
        <taxon>Neoteleostei</taxon>
        <taxon>Acanthomorphata</taxon>
        <taxon>Ovalentaria</taxon>
        <taxon>Atherinomorphae</taxon>
        <taxon>Cyprinodontiformes</taxon>
        <taxon>Goodeidae</taxon>
        <taxon>Characodon</taxon>
    </lineage>
</organism>
<evidence type="ECO:0000313" key="1">
    <source>
        <dbReference type="EMBL" id="MED6293890.1"/>
    </source>
</evidence>
<dbReference type="Proteomes" id="UP001352852">
    <property type="component" value="Unassembled WGS sequence"/>
</dbReference>
<proteinExistence type="predicted"/>
<keyword evidence="2" id="KW-1185">Reference proteome</keyword>
<reference evidence="1 2" key="1">
    <citation type="submission" date="2021-06" db="EMBL/GenBank/DDBJ databases">
        <authorList>
            <person name="Palmer J.M."/>
        </authorList>
    </citation>
    <scope>NUCLEOTIDE SEQUENCE [LARGE SCALE GENOMIC DNA]</scope>
    <source>
        <strain evidence="1 2">CL_MEX2019</strain>
        <tissue evidence="1">Muscle</tissue>
    </source>
</reference>
<dbReference type="EMBL" id="JAHUTJ010074947">
    <property type="protein sequence ID" value="MED6293890.1"/>
    <property type="molecule type" value="Genomic_DNA"/>
</dbReference>
<gene>
    <name evidence="1" type="ORF">CHARACLAT_015214</name>
</gene>